<dbReference type="InterPro" id="IPR011042">
    <property type="entry name" value="6-blade_b-propeller_TolB-like"/>
</dbReference>
<dbReference type="PANTHER" id="PTHR10907">
    <property type="entry name" value="REGUCALCIN"/>
    <property type="match status" value="1"/>
</dbReference>
<gene>
    <name evidence="5" type="ORF">JL811_12895</name>
</gene>
<feature type="domain" description="SMP-30/Gluconolactonase/LRE-like region" evidence="4">
    <location>
        <begin position="18"/>
        <end position="257"/>
    </location>
</feature>
<name>A0A8K0VDD6_9RHOB</name>
<dbReference type="PRINTS" id="PR01790">
    <property type="entry name" value="SMP30FAMILY"/>
</dbReference>
<dbReference type="GO" id="GO:0004341">
    <property type="term" value="F:gluconolactonase activity"/>
    <property type="evidence" value="ECO:0007669"/>
    <property type="project" value="TreeGrafter"/>
</dbReference>
<dbReference type="InterPro" id="IPR005511">
    <property type="entry name" value="SMP-30"/>
</dbReference>
<dbReference type="PANTHER" id="PTHR10907:SF47">
    <property type="entry name" value="REGUCALCIN"/>
    <property type="match status" value="1"/>
</dbReference>
<comment type="caution">
    <text evidence="5">The sequence shown here is derived from an EMBL/GenBank/DDBJ whole genome shotgun (WGS) entry which is preliminary data.</text>
</comment>
<dbReference type="Pfam" id="PF08450">
    <property type="entry name" value="SGL"/>
    <property type="match status" value="1"/>
</dbReference>
<accession>A0A8K0VDD6</accession>
<proteinExistence type="inferred from homology"/>
<dbReference type="Gene3D" id="2.120.10.30">
    <property type="entry name" value="TolB, C-terminal domain"/>
    <property type="match status" value="1"/>
</dbReference>
<dbReference type="SUPFAM" id="SSF63829">
    <property type="entry name" value="Calcium-dependent phosphotriesterase"/>
    <property type="match status" value="1"/>
</dbReference>
<comment type="similarity">
    <text evidence="1">Belongs to the SMP-30/CGR1 family.</text>
</comment>
<feature type="binding site" evidence="3">
    <location>
        <position position="103"/>
    </location>
    <ligand>
        <name>substrate</name>
    </ligand>
</feature>
<dbReference type="Proteomes" id="UP000648908">
    <property type="component" value="Unassembled WGS sequence"/>
</dbReference>
<feature type="binding site" evidence="3">
    <location>
        <position position="101"/>
    </location>
    <ligand>
        <name>substrate</name>
    </ligand>
</feature>
<dbReference type="EMBL" id="JAESVN010000005">
    <property type="protein sequence ID" value="MBL4918118.1"/>
    <property type="molecule type" value="Genomic_DNA"/>
</dbReference>
<reference evidence="5" key="1">
    <citation type="submission" date="2021-01" db="EMBL/GenBank/DDBJ databases">
        <title>Tabrizicola alba sp. nov. a motile alkaliphilic bacterium isolated from a soda lake.</title>
        <authorList>
            <person name="Szuroczki S."/>
            <person name="Abbaszade G."/>
            <person name="Schumann P."/>
            <person name="Toth E."/>
        </authorList>
    </citation>
    <scope>NUCLEOTIDE SEQUENCE</scope>
    <source>
        <strain evidence="5">DMG-N-6</strain>
    </source>
</reference>
<dbReference type="GO" id="GO:0019853">
    <property type="term" value="P:L-ascorbic acid biosynthetic process"/>
    <property type="evidence" value="ECO:0007669"/>
    <property type="project" value="TreeGrafter"/>
</dbReference>
<sequence>MTDPAQGYEIADDRRCELGEGPLWHPLREQLYWVDILGKRLLTQENGQPREWQFDEHVSAAGWIGRDALLIASETALFRFDLVTGAREDLVPLEADNPVTRSNDGRADPWGGFWIGTMGKAAEKAAGSIWRYYRGELRRIFPGISITNAICFSPDAGFACFTDTDSCQIRRVALDGQGWPVGDPVVHVDTRAGGLRPDGAVFDRQGNIWVAHWGAGCVAAYDPSGQPLTRIDLPVRQPSCPGFGGADMTTLYVTSAQKGMTEAARAEQPHSGKLFRIETEFRGQYEHQVIL</sequence>
<keyword evidence="6" id="KW-1185">Reference proteome</keyword>
<dbReference type="GO" id="GO:0005509">
    <property type="term" value="F:calcium ion binding"/>
    <property type="evidence" value="ECO:0007669"/>
    <property type="project" value="TreeGrafter"/>
</dbReference>
<evidence type="ECO:0000259" key="4">
    <source>
        <dbReference type="Pfam" id="PF08450"/>
    </source>
</evidence>
<feature type="active site" description="Proton donor/acceptor" evidence="2">
    <location>
        <position position="198"/>
    </location>
</feature>
<protein>
    <submittedName>
        <fullName evidence="5">SMP-30/gluconolactonase/LRE family protein</fullName>
    </submittedName>
</protein>
<keyword evidence="3" id="KW-0479">Metal-binding</keyword>
<feature type="binding site" evidence="3">
    <location>
        <position position="20"/>
    </location>
    <ligand>
        <name>a divalent metal cation</name>
        <dbReference type="ChEBI" id="CHEBI:60240"/>
    </ligand>
</feature>
<comment type="cofactor">
    <cofactor evidence="3">
        <name>Zn(2+)</name>
        <dbReference type="ChEBI" id="CHEBI:29105"/>
    </cofactor>
    <text evidence="3">Binds 1 divalent metal cation per subunit.</text>
</comment>
<evidence type="ECO:0000313" key="5">
    <source>
        <dbReference type="EMBL" id="MBL4918118.1"/>
    </source>
</evidence>
<organism evidence="5 6">
    <name type="scientific">Szabonella alba</name>
    <dbReference type="NCBI Taxonomy" id="2804194"/>
    <lineage>
        <taxon>Bacteria</taxon>
        <taxon>Pseudomonadati</taxon>
        <taxon>Pseudomonadota</taxon>
        <taxon>Alphaproteobacteria</taxon>
        <taxon>Rhodobacterales</taxon>
        <taxon>Paracoccaceae</taxon>
        <taxon>Szabonella</taxon>
    </lineage>
</organism>
<evidence type="ECO:0000256" key="2">
    <source>
        <dbReference type="PIRSR" id="PIRSR605511-1"/>
    </source>
</evidence>
<feature type="binding site" evidence="3">
    <location>
        <position position="198"/>
    </location>
    <ligand>
        <name>a divalent metal cation</name>
        <dbReference type="ChEBI" id="CHEBI:60240"/>
    </ligand>
</feature>
<feature type="binding site" evidence="3">
    <location>
        <position position="148"/>
    </location>
    <ligand>
        <name>a divalent metal cation</name>
        <dbReference type="ChEBI" id="CHEBI:60240"/>
    </ligand>
</feature>
<evidence type="ECO:0000313" key="6">
    <source>
        <dbReference type="Proteomes" id="UP000648908"/>
    </source>
</evidence>
<dbReference type="AlphaFoldDB" id="A0A8K0VDD6"/>
<keyword evidence="3" id="KW-0862">Zinc</keyword>
<dbReference type="InterPro" id="IPR013658">
    <property type="entry name" value="SGL"/>
</dbReference>
<dbReference type="RefSeq" id="WP_202689111.1">
    <property type="nucleotide sequence ID" value="NZ_JAESVN010000005.1"/>
</dbReference>
<evidence type="ECO:0000256" key="1">
    <source>
        <dbReference type="ARBA" id="ARBA00008853"/>
    </source>
</evidence>
<evidence type="ECO:0000256" key="3">
    <source>
        <dbReference type="PIRSR" id="PIRSR605511-2"/>
    </source>
</evidence>